<evidence type="ECO:0000259" key="1">
    <source>
        <dbReference type="Pfam" id="PF13524"/>
    </source>
</evidence>
<dbReference type="EMBL" id="NEVT01000006">
    <property type="protein sequence ID" value="OZI75710.1"/>
    <property type="molecule type" value="Genomic_DNA"/>
</dbReference>
<feature type="domain" description="Spore protein YkvP/CgeB glycosyl transferase-like" evidence="1">
    <location>
        <begin position="230"/>
        <end position="343"/>
    </location>
</feature>
<accession>A0A261VQ47</accession>
<sequence length="349" mass="40206">MMLFLRNLFRKSTVRRVDGRYGALKVALIADELTTASLSVECQIRNLTPQNAVEVLRTWRPDLLFVESAWHGYRNAWKYQLASYDGFPNRNNRNLKKTLDAAAALQIPSVFWNKEDGVHYARFIDTASLFENVFTVDEGCLERYKLDLPSYNHVGTLMFSVQPRFHYLLDGKPTQRGFGCFVGSYGTHVHARRRYWQNMLFEMVAPYGLHIYDRNYRRKAQCYRYPVMPGLKVYRGVPHPETAQVYRSYRVNLNVNTVENSSTMYSRRLAEILAVGAVAVTTPSLAAHQLFSDYCFIVNTPEELAAVLEEVKGSGYSKAQERAHHGADMIARHHTWEQRLAQIECLGLF</sequence>
<dbReference type="InterPro" id="IPR055259">
    <property type="entry name" value="YkvP/CgeB_Glyco_trans-like"/>
</dbReference>
<name>A0A261VQ47_9BORD</name>
<reference evidence="3" key="1">
    <citation type="submission" date="2017-05" db="EMBL/GenBank/DDBJ databases">
        <title>Complete and WGS of Bordetella genogroups.</title>
        <authorList>
            <person name="Spilker T."/>
            <person name="Lipuma J."/>
        </authorList>
    </citation>
    <scope>NUCLEOTIDE SEQUENCE [LARGE SCALE GENOMIC DNA]</scope>
    <source>
        <strain evidence="3">AU8256</strain>
    </source>
</reference>
<dbReference type="Proteomes" id="UP000215633">
    <property type="component" value="Unassembled WGS sequence"/>
</dbReference>
<proteinExistence type="predicted"/>
<evidence type="ECO:0000313" key="2">
    <source>
        <dbReference type="EMBL" id="OZI75710.1"/>
    </source>
</evidence>
<evidence type="ECO:0000313" key="3">
    <source>
        <dbReference type="Proteomes" id="UP000215633"/>
    </source>
</evidence>
<comment type="caution">
    <text evidence="2">The sequence shown here is derived from an EMBL/GenBank/DDBJ whole genome shotgun (WGS) entry which is preliminary data.</text>
</comment>
<gene>
    <name evidence="2" type="ORF">CAL24_10810</name>
</gene>
<dbReference type="AlphaFoldDB" id="A0A261VQ47"/>
<dbReference type="Pfam" id="PF13524">
    <property type="entry name" value="Glyco_trans_1_2"/>
    <property type="match status" value="1"/>
</dbReference>
<protein>
    <recommendedName>
        <fullName evidence="1">Spore protein YkvP/CgeB glycosyl transferase-like domain-containing protein</fullName>
    </recommendedName>
</protein>
<keyword evidence="3" id="KW-1185">Reference proteome</keyword>
<organism evidence="2 3">
    <name type="scientific">Bordetella genomosp. 2</name>
    <dbReference type="NCBI Taxonomy" id="1983456"/>
    <lineage>
        <taxon>Bacteria</taxon>
        <taxon>Pseudomonadati</taxon>
        <taxon>Pseudomonadota</taxon>
        <taxon>Betaproteobacteria</taxon>
        <taxon>Burkholderiales</taxon>
        <taxon>Alcaligenaceae</taxon>
        <taxon>Bordetella</taxon>
    </lineage>
</organism>